<proteinExistence type="predicted"/>
<dbReference type="EMBL" id="POUB01000176">
    <property type="protein sequence ID" value="PZF92515.1"/>
    <property type="molecule type" value="Genomic_DNA"/>
</dbReference>
<dbReference type="SMART" id="SM00826">
    <property type="entry name" value="PKS_DH"/>
    <property type="match status" value="1"/>
</dbReference>
<dbReference type="Proteomes" id="UP000248749">
    <property type="component" value="Unassembled WGS sequence"/>
</dbReference>
<dbReference type="InterPro" id="IPR049551">
    <property type="entry name" value="PKS_DH_C"/>
</dbReference>
<evidence type="ECO:0000313" key="4">
    <source>
        <dbReference type="Proteomes" id="UP000248749"/>
    </source>
</evidence>
<feature type="region of interest" description="N-terminal hotdog fold" evidence="1">
    <location>
        <begin position="20"/>
        <end position="145"/>
    </location>
</feature>
<evidence type="ECO:0000313" key="3">
    <source>
        <dbReference type="EMBL" id="PZF92515.1"/>
    </source>
</evidence>
<keyword evidence="4" id="KW-1185">Reference proteome</keyword>
<organism evidence="3 4">
    <name type="scientific">Micromonospora deserti</name>
    <dbReference type="NCBI Taxonomy" id="2070366"/>
    <lineage>
        <taxon>Bacteria</taxon>
        <taxon>Bacillati</taxon>
        <taxon>Actinomycetota</taxon>
        <taxon>Actinomycetes</taxon>
        <taxon>Micromonosporales</taxon>
        <taxon>Micromonosporaceae</taxon>
        <taxon>Micromonospora</taxon>
    </lineage>
</organism>
<feature type="active site" description="Proton donor; for dehydratase activity" evidence="1">
    <location>
        <position position="231"/>
    </location>
</feature>
<feature type="domain" description="PKS/mFAS DH" evidence="2">
    <location>
        <begin position="20"/>
        <end position="314"/>
    </location>
</feature>
<dbReference type="InterPro" id="IPR042104">
    <property type="entry name" value="PKS_dehydratase_sf"/>
</dbReference>
<evidence type="ECO:0000259" key="2">
    <source>
        <dbReference type="PROSITE" id="PS52019"/>
    </source>
</evidence>
<feature type="region of interest" description="C-terminal hotdog fold" evidence="1">
    <location>
        <begin position="169"/>
        <end position="314"/>
    </location>
</feature>
<feature type="active site" description="Proton acceptor; for dehydratase activity" evidence="1">
    <location>
        <position position="53"/>
    </location>
</feature>
<comment type="caution">
    <text evidence="3">The sequence shown here is derived from an EMBL/GenBank/DDBJ whole genome shotgun (WGS) entry which is preliminary data.</text>
</comment>
<gene>
    <name evidence="3" type="ORF">C1I99_21680</name>
</gene>
<reference evidence="3 4" key="1">
    <citation type="submission" date="2018-01" db="EMBL/GenBank/DDBJ databases">
        <title>Draft genome sequence of Salinispora sp. 13K206.</title>
        <authorList>
            <person name="Sahin N."/>
            <person name="Saygin H."/>
            <person name="Ay H."/>
        </authorList>
    </citation>
    <scope>NUCLEOTIDE SEQUENCE [LARGE SCALE GENOMIC DNA]</scope>
    <source>
        <strain evidence="3 4">13K206</strain>
    </source>
</reference>
<dbReference type="Pfam" id="PF21089">
    <property type="entry name" value="PKS_DH_N"/>
    <property type="match status" value="1"/>
</dbReference>
<dbReference type="AlphaFoldDB" id="A0A2W2BYY2"/>
<dbReference type="PROSITE" id="PS52019">
    <property type="entry name" value="PKS_MFAS_DH"/>
    <property type="match status" value="1"/>
</dbReference>
<evidence type="ECO:0000256" key="1">
    <source>
        <dbReference type="PROSITE-ProRule" id="PRU01363"/>
    </source>
</evidence>
<dbReference type="InterPro" id="IPR020807">
    <property type="entry name" value="PKS_DH"/>
</dbReference>
<name>A0A2W2BYY2_9ACTN</name>
<sequence length="508" mass="54224">MTTVDGSATAYGILPGAMTPARFTAAVLTHDPGRLLVTAATLGPAEDPYLDDHGDEAALVFPTACALEALAQAWCAITGHDGPPVIEAVEFGEPLVVPRNRAVEVRLVAVAGPEPTTARVTLRSTRPGYRVDHVRARLRHRGTGAAPDGEPDARLPAGGGLVASAPRDEPPLLPTHPAREVYDGLVRRGPRLRRLLSYHEITAAGCVAELAGAEAAWWFQAAPPEPLVLGDPGLRDAYLHALQPWAPDAALLPLGVDRIWVAGTGPYEQVTLHAVRRDRNRDVHRFDLEVRSRGRVVERWTGLRLRLVPGDRPPGPWPAHVLGPYLRRRLTQLVGFDGTVVLEPGLHRDRRRQHTALAVSRLLGPGAAVRYRPDGRPEVGGGWWVSAAHGSASTLAVAARTPVGCDIEPVVWRDRAEWHGLLGGHLALADLVAAETGEPLSTSATRVWSALESLHKVGVTAVTPLTLGRHTPDRWVLLSAGGWQAATCVAGLRGGPEELAVAVVSRAG</sequence>
<accession>A0A2W2BYY2</accession>
<dbReference type="InterPro" id="IPR049552">
    <property type="entry name" value="PKS_DH_N"/>
</dbReference>
<dbReference type="Gene3D" id="3.10.129.110">
    <property type="entry name" value="Polyketide synthase dehydratase"/>
    <property type="match status" value="1"/>
</dbReference>
<dbReference type="Pfam" id="PF14765">
    <property type="entry name" value="PS-DH"/>
    <property type="match status" value="1"/>
</dbReference>
<protein>
    <recommendedName>
        <fullName evidence="2">PKS/mFAS DH domain-containing protein</fullName>
    </recommendedName>
</protein>
<dbReference type="InterPro" id="IPR049900">
    <property type="entry name" value="PKS_mFAS_DH"/>
</dbReference>